<accession>A0A1U7J5A3</accession>
<dbReference type="Proteomes" id="UP000185557">
    <property type="component" value="Unassembled WGS sequence"/>
</dbReference>
<dbReference type="Pfam" id="PF10049">
    <property type="entry name" value="DUF2283"/>
    <property type="match status" value="1"/>
</dbReference>
<organism evidence="1 2">
    <name type="scientific">Phormidium tenue NIES-30</name>
    <dbReference type="NCBI Taxonomy" id="549789"/>
    <lineage>
        <taxon>Bacteria</taxon>
        <taxon>Bacillati</taxon>
        <taxon>Cyanobacteriota</taxon>
        <taxon>Cyanophyceae</taxon>
        <taxon>Oscillatoriophycideae</taxon>
        <taxon>Oscillatoriales</taxon>
        <taxon>Oscillatoriaceae</taxon>
        <taxon>Phormidium</taxon>
    </lineage>
</organism>
<dbReference type="PANTHER" id="PTHR37029:SF1">
    <property type="entry name" value="SSR1768 PROTEIN"/>
    <property type="match status" value="1"/>
</dbReference>
<gene>
    <name evidence="1" type="ORF">NIES30_12685</name>
</gene>
<comment type="caution">
    <text evidence="1">The sequence shown here is derived from an EMBL/GenBank/DDBJ whole genome shotgun (WGS) entry which is preliminary data.</text>
</comment>
<dbReference type="RefSeq" id="WP_073608782.1">
    <property type="nucleotide sequence ID" value="NZ_MRCG01000008.1"/>
</dbReference>
<evidence type="ECO:0000313" key="1">
    <source>
        <dbReference type="EMBL" id="OKH47823.1"/>
    </source>
</evidence>
<dbReference type="PANTHER" id="PTHR37029">
    <property type="entry name" value="SSR1768 PROTEIN"/>
    <property type="match status" value="1"/>
</dbReference>
<proteinExistence type="predicted"/>
<dbReference type="InterPro" id="IPR019270">
    <property type="entry name" value="DUF2283"/>
</dbReference>
<dbReference type="OrthoDB" id="9799670at2"/>
<reference evidence="1 2" key="1">
    <citation type="submission" date="2016-11" db="EMBL/GenBank/DDBJ databases">
        <title>Draft Genome Sequences of Nine Cyanobacterial Strains from Diverse Habitats.</title>
        <authorList>
            <person name="Zhu T."/>
            <person name="Hou S."/>
            <person name="Lu X."/>
            <person name="Hess W.R."/>
        </authorList>
    </citation>
    <scope>NUCLEOTIDE SEQUENCE [LARGE SCALE GENOMIC DNA]</scope>
    <source>
        <strain evidence="1 2">NIES-30</strain>
    </source>
</reference>
<keyword evidence="2" id="KW-1185">Reference proteome</keyword>
<dbReference type="EMBL" id="MRCG01000008">
    <property type="protein sequence ID" value="OKH47823.1"/>
    <property type="molecule type" value="Genomic_DNA"/>
</dbReference>
<protein>
    <submittedName>
        <fullName evidence="1">Small protein</fullName>
    </submittedName>
</protein>
<evidence type="ECO:0000313" key="2">
    <source>
        <dbReference type="Proteomes" id="UP000185557"/>
    </source>
</evidence>
<dbReference type="AlphaFoldDB" id="A0A1U7J5A3"/>
<sequence>MQITYDPDRDILQIAFNQREVGETARISPNLILDYDDDGMVVGLELREASRRVDSPLSVTFTVGDADLEKPQP</sequence>
<name>A0A1U7J5A3_9CYAN</name>